<dbReference type="RefSeq" id="WP_126999983.1">
    <property type="nucleotide sequence ID" value="NZ_CP034346.1"/>
</dbReference>
<gene>
    <name evidence="1" type="ORF">EI981_16600</name>
</gene>
<dbReference type="AlphaFoldDB" id="A0A3Q9I9P1"/>
<evidence type="ECO:0000313" key="1">
    <source>
        <dbReference type="EMBL" id="AZS15895.1"/>
    </source>
</evidence>
<name>A0A3Q9I9P1_9BACL</name>
<dbReference type="OrthoDB" id="9808343at2"/>
<dbReference type="KEGG" id="plut:EI981_16600"/>
<organism evidence="1 2">
    <name type="scientific">Paenibacillus lutimineralis</name>
    <dbReference type="NCBI Taxonomy" id="2707005"/>
    <lineage>
        <taxon>Bacteria</taxon>
        <taxon>Bacillati</taxon>
        <taxon>Bacillota</taxon>
        <taxon>Bacilli</taxon>
        <taxon>Bacillales</taxon>
        <taxon>Paenibacillaceae</taxon>
        <taxon>Paenibacillus</taxon>
    </lineage>
</organism>
<accession>A0A3Q9I9P1</accession>
<keyword evidence="2" id="KW-1185">Reference proteome</keyword>
<sequence length="138" mass="15216">MKLTVTVKKPGKRKELVAQELELPGIPQTLRELITGVVEGGVQAFKERQSEKNVIPYITETQIGESAEQGKVGFGTVYDDRQADPEQAVSAALTAFADGLYRVFINETEIEDLDAPLATQEGDRIVFMRFTMLAGGLW</sequence>
<reference evidence="2" key="1">
    <citation type="submission" date="2018-12" db="EMBL/GenBank/DDBJ databases">
        <title>Complete genome sequence of Paenibacillus sp. MBLB1234.</title>
        <authorList>
            <person name="Nam Y.-D."/>
            <person name="Kang J."/>
            <person name="Chung W.-H."/>
            <person name="Park Y.S."/>
        </authorList>
    </citation>
    <scope>NUCLEOTIDE SEQUENCE [LARGE SCALE GENOMIC DNA]</scope>
    <source>
        <strain evidence="2">MBLB1234</strain>
    </source>
</reference>
<dbReference type="EMBL" id="CP034346">
    <property type="protein sequence ID" value="AZS15895.1"/>
    <property type="molecule type" value="Genomic_DNA"/>
</dbReference>
<protein>
    <submittedName>
        <fullName evidence="1">Uncharacterized protein</fullName>
    </submittedName>
</protein>
<evidence type="ECO:0000313" key="2">
    <source>
        <dbReference type="Proteomes" id="UP000270678"/>
    </source>
</evidence>
<dbReference type="Proteomes" id="UP000270678">
    <property type="component" value="Chromosome"/>
</dbReference>
<proteinExistence type="predicted"/>